<keyword evidence="7" id="KW-0547">Nucleotide-binding</keyword>
<dbReference type="PANTHER" id="PTHR45453:SF2">
    <property type="entry name" value="HISTIDINE KINASE"/>
    <property type="match status" value="1"/>
</dbReference>
<dbReference type="InterPro" id="IPR036890">
    <property type="entry name" value="HATPase_C_sf"/>
</dbReference>
<organism evidence="15 16">
    <name type="scientific">Ureibacillus manganicus DSM 26584</name>
    <dbReference type="NCBI Taxonomy" id="1384049"/>
    <lineage>
        <taxon>Bacteria</taxon>
        <taxon>Bacillati</taxon>
        <taxon>Bacillota</taxon>
        <taxon>Bacilli</taxon>
        <taxon>Bacillales</taxon>
        <taxon>Caryophanaceae</taxon>
        <taxon>Ureibacillus</taxon>
    </lineage>
</organism>
<comment type="subcellular location">
    <subcellularLocation>
        <location evidence="2">Cell membrane</location>
        <topology evidence="2">Multi-pass membrane protein</topology>
    </subcellularLocation>
</comment>
<feature type="transmembrane region" description="Helical" evidence="13">
    <location>
        <begin position="37"/>
        <end position="58"/>
    </location>
</feature>
<keyword evidence="8 15" id="KW-0418">Kinase</keyword>
<evidence type="ECO:0000256" key="7">
    <source>
        <dbReference type="ARBA" id="ARBA00022741"/>
    </source>
</evidence>
<dbReference type="InterPro" id="IPR003594">
    <property type="entry name" value="HATPase_dom"/>
</dbReference>
<evidence type="ECO:0000256" key="10">
    <source>
        <dbReference type="ARBA" id="ARBA00022989"/>
    </source>
</evidence>
<dbReference type="PRINTS" id="PR00344">
    <property type="entry name" value="BCTRLSENSOR"/>
</dbReference>
<evidence type="ECO:0000256" key="3">
    <source>
        <dbReference type="ARBA" id="ARBA00012438"/>
    </source>
</evidence>
<evidence type="ECO:0000256" key="9">
    <source>
        <dbReference type="ARBA" id="ARBA00022840"/>
    </source>
</evidence>
<keyword evidence="6 13" id="KW-0812">Transmembrane</keyword>
<dbReference type="OrthoDB" id="9780487at2"/>
<dbReference type="InterPro" id="IPR050351">
    <property type="entry name" value="BphY/WalK/GraS-like"/>
</dbReference>
<dbReference type="Proteomes" id="UP000030416">
    <property type="component" value="Unassembled WGS sequence"/>
</dbReference>
<dbReference type="PROSITE" id="PS50109">
    <property type="entry name" value="HIS_KIN"/>
    <property type="match status" value="1"/>
</dbReference>
<dbReference type="GO" id="GO:0005886">
    <property type="term" value="C:plasma membrane"/>
    <property type="evidence" value="ECO:0007669"/>
    <property type="project" value="UniProtKB-SubCell"/>
</dbReference>
<evidence type="ECO:0000256" key="4">
    <source>
        <dbReference type="ARBA" id="ARBA00022475"/>
    </source>
</evidence>
<keyword evidence="10 13" id="KW-1133">Transmembrane helix</keyword>
<dbReference type="GO" id="GO:0000155">
    <property type="term" value="F:phosphorelay sensor kinase activity"/>
    <property type="evidence" value="ECO:0007669"/>
    <property type="project" value="TreeGrafter"/>
</dbReference>
<dbReference type="GO" id="GO:0004721">
    <property type="term" value="F:phosphoprotein phosphatase activity"/>
    <property type="evidence" value="ECO:0007669"/>
    <property type="project" value="TreeGrafter"/>
</dbReference>
<proteinExistence type="predicted"/>
<evidence type="ECO:0000256" key="13">
    <source>
        <dbReference type="SAM" id="Phobius"/>
    </source>
</evidence>
<dbReference type="eggNOG" id="COG2205">
    <property type="taxonomic scope" value="Bacteria"/>
</dbReference>
<feature type="domain" description="Histidine kinase" evidence="14">
    <location>
        <begin position="123"/>
        <end position="330"/>
    </location>
</feature>
<evidence type="ECO:0000256" key="2">
    <source>
        <dbReference type="ARBA" id="ARBA00004651"/>
    </source>
</evidence>
<dbReference type="STRING" id="1384049.CD29_04230"/>
<dbReference type="SMART" id="SM00387">
    <property type="entry name" value="HATPase_c"/>
    <property type="match status" value="1"/>
</dbReference>
<comment type="catalytic activity">
    <reaction evidence="1">
        <text>ATP + protein L-histidine = ADP + protein N-phospho-L-histidine.</text>
        <dbReference type="EC" id="2.7.13.3"/>
    </reaction>
</comment>
<dbReference type="GO" id="GO:0005524">
    <property type="term" value="F:ATP binding"/>
    <property type="evidence" value="ECO:0007669"/>
    <property type="project" value="UniProtKB-KW"/>
</dbReference>
<dbReference type="GO" id="GO:0016036">
    <property type="term" value="P:cellular response to phosphate starvation"/>
    <property type="evidence" value="ECO:0007669"/>
    <property type="project" value="TreeGrafter"/>
</dbReference>
<keyword evidence="11" id="KW-0902">Two-component regulatory system</keyword>
<dbReference type="InterPro" id="IPR005467">
    <property type="entry name" value="His_kinase_dom"/>
</dbReference>
<evidence type="ECO:0000313" key="16">
    <source>
        <dbReference type="Proteomes" id="UP000030416"/>
    </source>
</evidence>
<dbReference type="InterPro" id="IPR004358">
    <property type="entry name" value="Sig_transdc_His_kin-like_C"/>
</dbReference>
<evidence type="ECO:0000256" key="1">
    <source>
        <dbReference type="ARBA" id="ARBA00000085"/>
    </source>
</evidence>
<dbReference type="PANTHER" id="PTHR45453">
    <property type="entry name" value="PHOSPHATE REGULON SENSOR PROTEIN PHOR"/>
    <property type="match status" value="1"/>
</dbReference>
<keyword evidence="4" id="KW-1003">Cell membrane</keyword>
<keyword evidence="12 13" id="KW-0472">Membrane</keyword>
<dbReference type="Pfam" id="PF02518">
    <property type="entry name" value="HATPase_c"/>
    <property type="match status" value="1"/>
</dbReference>
<dbReference type="Gene3D" id="3.30.565.10">
    <property type="entry name" value="Histidine kinase-like ATPase, C-terminal domain"/>
    <property type="match status" value="1"/>
</dbReference>
<evidence type="ECO:0000256" key="8">
    <source>
        <dbReference type="ARBA" id="ARBA00022777"/>
    </source>
</evidence>
<evidence type="ECO:0000313" key="15">
    <source>
        <dbReference type="EMBL" id="KGR79746.1"/>
    </source>
</evidence>
<evidence type="ECO:0000256" key="11">
    <source>
        <dbReference type="ARBA" id="ARBA00023012"/>
    </source>
</evidence>
<evidence type="ECO:0000256" key="5">
    <source>
        <dbReference type="ARBA" id="ARBA00022679"/>
    </source>
</evidence>
<dbReference type="EMBL" id="JPVN01000004">
    <property type="protein sequence ID" value="KGR79746.1"/>
    <property type="molecule type" value="Genomic_DNA"/>
</dbReference>
<dbReference type="RefSeq" id="WP_036183168.1">
    <property type="nucleotide sequence ID" value="NZ_AVDA01000004.1"/>
</dbReference>
<dbReference type="SUPFAM" id="SSF55874">
    <property type="entry name" value="ATPase domain of HSP90 chaperone/DNA topoisomerase II/histidine kinase"/>
    <property type="match status" value="1"/>
</dbReference>
<sequence>MILLFLRERCAWIVFFLSLLVVINGLFYLDIGLAGISVGYFNLIIIILFVMFLIWRYFKETTQLKNFLGNIFENNNIPEINGELLSPYQRKYLEHIVTILQAKDLRLNSMKVRTQEDTEDVLAWIHEMKTPLTAMKLMIEQVDDYRIKQKVDKEWVRINYLLDQQLHNTRLDTIEKDNRFETVTLKPIVHKEIKDFQSWCMEKGLGFQIDGLDCCVITDKKWLSFIVRQILSNAIKYSYENTDINLYTEMDAKGHLLLHIKDQGIGIPDEDLPRIFQKSFTGTVGRESFQSTGMGLYLANNAAEKLGITIFVNSKENVGTIVTLQFPNQNEYQHILGR</sequence>
<name>A0A0A3I4L9_9BACL</name>
<gene>
    <name evidence="15" type="ORF">CD29_04230</name>
</gene>
<dbReference type="AlphaFoldDB" id="A0A0A3I4L9"/>
<evidence type="ECO:0000256" key="12">
    <source>
        <dbReference type="ARBA" id="ARBA00023136"/>
    </source>
</evidence>
<reference evidence="15 16" key="1">
    <citation type="submission" date="2014-02" db="EMBL/GenBank/DDBJ databases">
        <title>Draft genome sequence of Lysinibacillus manganicus DSM 26584T.</title>
        <authorList>
            <person name="Zhang F."/>
            <person name="Wang G."/>
            <person name="Zhang L."/>
        </authorList>
    </citation>
    <scope>NUCLEOTIDE SEQUENCE [LARGE SCALE GENOMIC DNA]</scope>
    <source>
        <strain evidence="15 16">DSM 26584</strain>
    </source>
</reference>
<evidence type="ECO:0000259" key="14">
    <source>
        <dbReference type="PROSITE" id="PS50109"/>
    </source>
</evidence>
<protein>
    <recommendedName>
        <fullName evidence="3">histidine kinase</fullName>
        <ecNumber evidence="3">2.7.13.3</ecNumber>
    </recommendedName>
</protein>
<comment type="caution">
    <text evidence="15">The sequence shown here is derived from an EMBL/GenBank/DDBJ whole genome shotgun (WGS) entry which is preliminary data.</text>
</comment>
<dbReference type="EC" id="2.7.13.3" evidence="3"/>
<feature type="transmembrane region" description="Helical" evidence="13">
    <location>
        <begin position="12"/>
        <end position="31"/>
    </location>
</feature>
<keyword evidence="9" id="KW-0067">ATP-binding</keyword>
<accession>A0A0A3I4L9</accession>
<evidence type="ECO:0000256" key="6">
    <source>
        <dbReference type="ARBA" id="ARBA00022692"/>
    </source>
</evidence>
<keyword evidence="5" id="KW-0808">Transferase</keyword>
<keyword evidence="16" id="KW-1185">Reference proteome</keyword>